<dbReference type="Gene3D" id="3.40.50.2020">
    <property type="match status" value="1"/>
</dbReference>
<comment type="caution">
    <text evidence="14">The sequence shown here is derived from an EMBL/GenBank/DDBJ whole genome shotgun (WGS) entry which is preliminary data.</text>
</comment>
<dbReference type="GO" id="GO:0006166">
    <property type="term" value="P:purine ribonucleoside salvage"/>
    <property type="evidence" value="ECO:0007669"/>
    <property type="project" value="UniProtKB-KW"/>
</dbReference>
<dbReference type="InterPro" id="IPR005904">
    <property type="entry name" value="Hxn_phspho_trans"/>
</dbReference>
<keyword evidence="11" id="KW-0547">Nucleotide-binding</keyword>
<evidence type="ECO:0000256" key="8">
    <source>
        <dbReference type="ARBA" id="ARBA00022679"/>
    </source>
</evidence>
<dbReference type="GO" id="GO:0046100">
    <property type="term" value="P:hypoxanthine metabolic process"/>
    <property type="evidence" value="ECO:0007669"/>
    <property type="project" value="TreeGrafter"/>
</dbReference>
<dbReference type="GO" id="GO:0006178">
    <property type="term" value="P:guanine salvage"/>
    <property type="evidence" value="ECO:0007669"/>
    <property type="project" value="TreeGrafter"/>
</dbReference>
<keyword evidence="10" id="KW-0660">Purine salvage</keyword>
<dbReference type="Pfam" id="PF00156">
    <property type="entry name" value="Pribosyltran"/>
    <property type="match status" value="1"/>
</dbReference>
<dbReference type="GO" id="GO:0032263">
    <property type="term" value="P:GMP salvage"/>
    <property type="evidence" value="ECO:0007669"/>
    <property type="project" value="TreeGrafter"/>
</dbReference>
<dbReference type="GO" id="GO:0000287">
    <property type="term" value="F:magnesium ion binding"/>
    <property type="evidence" value="ECO:0007669"/>
    <property type="project" value="TreeGrafter"/>
</dbReference>
<evidence type="ECO:0000256" key="7">
    <source>
        <dbReference type="ARBA" id="ARBA00022676"/>
    </source>
</evidence>
<evidence type="ECO:0000256" key="2">
    <source>
        <dbReference type="ARBA" id="ARBA00004496"/>
    </source>
</evidence>
<evidence type="ECO:0000256" key="6">
    <source>
        <dbReference type="ARBA" id="ARBA00022490"/>
    </source>
</evidence>
<keyword evidence="12" id="KW-0460">Magnesium</keyword>
<dbReference type="EMBL" id="VSSQ01104848">
    <property type="protein sequence ID" value="MPN45169.1"/>
    <property type="molecule type" value="Genomic_DNA"/>
</dbReference>
<dbReference type="GO" id="GO:0032264">
    <property type="term" value="P:IMP salvage"/>
    <property type="evidence" value="ECO:0007669"/>
    <property type="project" value="TreeGrafter"/>
</dbReference>
<evidence type="ECO:0000256" key="11">
    <source>
        <dbReference type="ARBA" id="ARBA00022741"/>
    </source>
</evidence>
<dbReference type="PANTHER" id="PTHR43340">
    <property type="entry name" value="HYPOXANTHINE-GUANINE PHOSPHORIBOSYLTRANSFERASE"/>
    <property type="match status" value="1"/>
</dbReference>
<keyword evidence="9" id="KW-0479">Metal-binding</keyword>
<dbReference type="EC" id="2.4.2.8" evidence="5"/>
<evidence type="ECO:0000313" key="14">
    <source>
        <dbReference type="EMBL" id="MPN45169.1"/>
    </source>
</evidence>
<dbReference type="NCBIfam" id="TIGR01203">
    <property type="entry name" value="HGPRTase"/>
    <property type="match status" value="1"/>
</dbReference>
<evidence type="ECO:0000256" key="3">
    <source>
        <dbReference type="ARBA" id="ARBA00004669"/>
    </source>
</evidence>
<evidence type="ECO:0000256" key="1">
    <source>
        <dbReference type="ARBA" id="ARBA00001946"/>
    </source>
</evidence>
<evidence type="ECO:0000256" key="4">
    <source>
        <dbReference type="ARBA" id="ARBA00008391"/>
    </source>
</evidence>
<evidence type="ECO:0000256" key="9">
    <source>
        <dbReference type="ARBA" id="ARBA00022723"/>
    </source>
</evidence>
<sequence>MAVTSYGASTKSSGIVRILKDLDAGIEDENVIIVEDIIDSGVTLHYLRDYLQGRKPKSLKICTLLDKPERREVDIRADYTGFEIENKFIVGYGLDFNEKYRNLPYITCLEE</sequence>
<keyword evidence="8 14" id="KW-0808">Transferase</keyword>
<dbReference type="CDD" id="cd06223">
    <property type="entry name" value="PRTases_typeI"/>
    <property type="match status" value="1"/>
</dbReference>
<comment type="cofactor">
    <cofactor evidence="1">
        <name>Mg(2+)</name>
        <dbReference type="ChEBI" id="CHEBI:18420"/>
    </cofactor>
</comment>
<comment type="pathway">
    <text evidence="3">Purine metabolism; IMP biosynthesis via salvage pathway; IMP from hypoxanthine: step 1/1.</text>
</comment>
<evidence type="ECO:0000259" key="13">
    <source>
        <dbReference type="Pfam" id="PF00156"/>
    </source>
</evidence>
<proteinExistence type="inferred from homology"/>
<comment type="subcellular location">
    <subcellularLocation>
        <location evidence="2">Cytoplasm</location>
    </subcellularLocation>
</comment>
<name>A0A645I3Y8_9ZZZZ</name>
<keyword evidence="6" id="KW-0963">Cytoplasm</keyword>
<keyword evidence="7 14" id="KW-0328">Glycosyltransferase</keyword>
<evidence type="ECO:0000256" key="5">
    <source>
        <dbReference type="ARBA" id="ARBA00011895"/>
    </source>
</evidence>
<evidence type="ECO:0000256" key="10">
    <source>
        <dbReference type="ARBA" id="ARBA00022726"/>
    </source>
</evidence>
<dbReference type="GO" id="GO:0004422">
    <property type="term" value="F:hypoxanthine phosphoribosyltransferase activity"/>
    <property type="evidence" value="ECO:0007669"/>
    <property type="project" value="InterPro"/>
</dbReference>
<dbReference type="GO" id="GO:0005829">
    <property type="term" value="C:cytosol"/>
    <property type="evidence" value="ECO:0007669"/>
    <property type="project" value="TreeGrafter"/>
</dbReference>
<dbReference type="SUPFAM" id="SSF53271">
    <property type="entry name" value="PRTase-like"/>
    <property type="match status" value="1"/>
</dbReference>
<reference evidence="14" key="1">
    <citation type="submission" date="2019-08" db="EMBL/GenBank/DDBJ databases">
        <authorList>
            <person name="Kucharzyk K."/>
            <person name="Murdoch R.W."/>
            <person name="Higgins S."/>
            <person name="Loffler F."/>
        </authorList>
    </citation>
    <scope>NUCLEOTIDE SEQUENCE</scope>
</reference>
<dbReference type="PANTHER" id="PTHR43340:SF1">
    <property type="entry name" value="HYPOXANTHINE PHOSPHORIBOSYLTRANSFERASE"/>
    <property type="match status" value="1"/>
</dbReference>
<gene>
    <name evidence="14" type="primary">hpt_49</name>
    <name evidence="14" type="ORF">SDC9_192736</name>
</gene>
<dbReference type="InterPro" id="IPR000836">
    <property type="entry name" value="PRTase_dom"/>
</dbReference>
<feature type="domain" description="Phosphoribosyltransferase" evidence="13">
    <location>
        <begin position="10"/>
        <end position="96"/>
    </location>
</feature>
<protein>
    <recommendedName>
        <fullName evidence="5">hypoxanthine phosphoribosyltransferase</fullName>
        <ecNumber evidence="5">2.4.2.8</ecNumber>
    </recommendedName>
</protein>
<organism evidence="14">
    <name type="scientific">bioreactor metagenome</name>
    <dbReference type="NCBI Taxonomy" id="1076179"/>
    <lineage>
        <taxon>unclassified sequences</taxon>
        <taxon>metagenomes</taxon>
        <taxon>ecological metagenomes</taxon>
    </lineage>
</organism>
<evidence type="ECO:0000256" key="12">
    <source>
        <dbReference type="ARBA" id="ARBA00022842"/>
    </source>
</evidence>
<dbReference type="GO" id="GO:0000166">
    <property type="term" value="F:nucleotide binding"/>
    <property type="evidence" value="ECO:0007669"/>
    <property type="project" value="UniProtKB-KW"/>
</dbReference>
<dbReference type="AlphaFoldDB" id="A0A645I3Y8"/>
<dbReference type="InterPro" id="IPR050408">
    <property type="entry name" value="HGPRT"/>
</dbReference>
<dbReference type="InterPro" id="IPR029057">
    <property type="entry name" value="PRTase-like"/>
</dbReference>
<comment type="similarity">
    <text evidence="4">Belongs to the purine/pyrimidine phosphoribosyltransferase family.</text>
</comment>
<accession>A0A645I3Y8</accession>